<dbReference type="AlphaFoldDB" id="A0A9Q3D3U5"/>
<comment type="caution">
    <text evidence="2">The sequence shown here is derived from an EMBL/GenBank/DDBJ whole genome shotgun (WGS) entry which is preliminary data.</text>
</comment>
<keyword evidence="3" id="KW-1185">Reference proteome</keyword>
<sequence>MSRHKPKGHQKKKGGPKNNQGKGKGKANWHGPYPQGHRIPKLETSAIESVFNMDRTLMEFTAKVKERMNRNFTRK</sequence>
<accession>A0A9Q3D3U5</accession>
<dbReference type="EMBL" id="AVOT02013534">
    <property type="protein sequence ID" value="MBW0496289.1"/>
    <property type="molecule type" value="Genomic_DNA"/>
</dbReference>
<proteinExistence type="predicted"/>
<evidence type="ECO:0000313" key="2">
    <source>
        <dbReference type="EMBL" id="MBW0496289.1"/>
    </source>
</evidence>
<evidence type="ECO:0000256" key="1">
    <source>
        <dbReference type="SAM" id="MobiDB-lite"/>
    </source>
</evidence>
<gene>
    <name evidence="2" type="ORF">O181_036004</name>
</gene>
<protein>
    <submittedName>
        <fullName evidence="2">Uncharacterized protein</fullName>
    </submittedName>
</protein>
<evidence type="ECO:0000313" key="3">
    <source>
        <dbReference type="Proteomes" id="UP000765509"/>
    </source>
</evidence>
<reference evidence="2" key="1">
    <citation type="submission" date="2021-03" db="EMBL/GenBank/DDBJ databases">
        <title>Draft genome sequence of rust myrtle Austropuccinia psidii MF-1, a brazilian biotype.</title>
        <authorList>
            <person name="Quecine M.C."/>
            <person name="Pachon D.M.R."/>
            <person name="Bonatelli M.L."/>
            <person name="Correr F.H."/>
            <person name="Franceschini L.M."/>
            <person name="Leite T.F."/>
            <person name="Margarido G.R.A."/>
            <person name="Almeida C.A."/>
            <person name="Ferrarezi J.A."/>
            <person name="Labate C.A."/>
        </authorList>
    </citation>
    <scope>NUCLEOTIDE SEQUENCE</scope>
    <source>
        <strain evidence="2">MF-1</strain>
    </source>
</reference>
<name>A0A9Q3D3U5_9BASI</name>
<feature type="region of interest" description="Disordered" evidence="1">
    <location>
        <begin position="1"/>
        <end position="41"/>
    </location>
</feature>
<organism evidence="2 3">
    <name type="scientific">Austropuccinia psidii MF-1</name>
    <dbReference type="NCBI Taxonomy" id="1389203"/>
    <lineage>
        <taxon>Eukaryota</taxon>
        <taxon>Fungi</taxon>
        <taxon>Dikarya</taxon>
        <taxon>Basidiomycota</taxon>
        <taxon>Pucciniomycotina</taxon>
        <taxon>Pucciniomycetes</taxon>
        <taxon>Pucciniales</taxon>
        <taxon>Sphaerophragmiaceae</taxon>
        <taxon>Austropuccinia</taxon>
    </lineage>
</organism>
<dbReference type="Proteomes" id="UP000765509">
    <property type="component" value="Unassembled WGS sequence"/>
</dbReference>
<feature type="compositionally biased region" description="Basic residues" evidence="1">
    <location>
        <begin position="1"/>
        <end position="15"/>
    </location>
</feature>